<gene>
    <name evidence="2" type="ORF">FNH04_29770</name>
</gene>
<dbReference type="OrthoDB" id="3541237at2"/>
<reference evidence="2 3" key="1">
    <citation type="submission" date="2019-07" db="EMBL/GenBank/DDBJ databases">
        <title>New species of Amycolatopsis and Streptomyces.</title>
        <authorList>
            <person name="Duangmal K."/>
            <person name="Teo W.F.A."/>
            <person name="Lipun K."/>
        </authorList>
    </citation>
    <scope>NUCLEOTIDE SEQUENCE [LARGE SCALE GENOMIC DNA]</scope>
    <source>
        <strain evidence="2 3">TISTR 2346</strain>
    </source>
</reference>
<proteinExistence type="predicted"/>
<sequence>MRDKRRSLLGALGALVLALVAVFAAGPAQAAQTQDRDLNGISGVFTLPAAPEGVSARSAAAVSPGISPAAREVRYLNSNDTLYCTSGNLCNAVWDPTRSQWKVFFLYNCATYTVYNWLGTGAYYNNQTGNPTSYYYGQNWGTLWTSTPDGGARHIVNFDPVYYIKNC</sequence>
<feature type="signal peptide" evidence="1">
    <location>
        <begin position="1"/>
        <end position="30"/>
    </location>
</feature>
<comment type="caution">
    <text evidence="2">The sequence shown here is derived from an EMBL/GenBank/DDBJ whole genome shotgun (WGS) entry which is preliminary data.</text>
</comment>
<protein>
    <recommendedName>
        <fullName evidence="4">Secreted protein</fullName>
    </recommendedName>
</protein>
<name>A0A5N8W8X8_9ACTN</name>
<evidence type="ECO:0000313" key="3">
    <source>
        <dbReference type="Proteomes" id="UP000326979"/>
    </source>
</evidence>
<dbReference type="RefSeq" id="WP_152788876.1">
    <property type="nucleotide sequence ID" value="NZ_BAABEQ010000076.1"/>
</dbReference>
<keyword evidence="1" id="KW-0732">Signal</keyword>
<accession>A0A5N8W8X8</accession>
<evidence type="ECO:0008006" key="4">
    <source>
        <dbReference type="Google" id="ProtNLM"/>
    </source>
</evidence>
<dbReference type="InterPro" id="IPR006311">
    <property type="entry name" value="TAT_signal"/>
</dbReference>
<feature type="chain" id="PRO_5024908153" description="Secreted protein" evidence="1">
    <location>
        <begin position="31"/>
        <end position="167"/>
    </location>
</feature>
<keyword evidence="3" id="KW-1185">Reference proteome</keyword>
<dbReference type="PROSITE" id="PS51318">
    <property type="entry name" value="TAT"/>
    <property type="match status" value="1"/>
</dbReference>
<dbReference type="Proteomes" id="UP000326979">
    <property type="component" value="Unassembled WGS sequence"/>
</dbReference>
<dbReference type="EMBL" id="VJZE01000272">
    <property type="protein sequence ID" value="MPY43937.1"/>
    <property type="molecule type" value="Genomic_DNA"/>
</dbReference>
<dbReference type="AlphaFoldDB" id="A0A5N8W8X8"/>
<evidence type="ECO:0000256" key="1">
    <source>
        <dbReference type="SAM" id="SignalP"/>
    </source>
</evidence>
<organism evidence="2 3">
    <name type="scientific">Streptomyces phyllanthi</name>
    <dbReference type="NCBI Taxonomy" id="1803180"/>
    <lineage>
        <taxon>Bacteria</taxon>
        <taxon>Bacillati</taxon>
        <taxon>Actinomycetota</taxon>
        <taxon>Actinomycetes</taxon>
        <taxon>Kitasatosporales</taxon>
        <taxon>Streptomycetaceae</taxon>
        <taxon>Streptomyces</taxon>
    </lineage>
</organism>
<evidence type="ECO:0000313" key="2">
    <source>
        <dbReference type="EMBL" id="MPY43937.1"/>
    </source>
</evidence>